<protein>
    <submittedName>
        <fullName evidence="2">Vacuolar protein sorting-associated protein 13D</fullName>
    </submittedName>
</protein>
<dbReference type="AlphaFoldDB" id="A0AAD9F3E7"/>
<feature type="region of interest" description="Disordered" evidence="1">
    <location>
        <begin position="60"/>
        <end position="81"/>
    </location>
</feature>
<evidence type="ECO:0000313" key="3">
    <source>
        <dbReference type="Proteomes" id="UP001228049"/>
    </source>
</evidence>
<reference evidence="2" key="1">
    <citation type="submission" date="2023-04" db="EMBL/GenBank/DDBJ databases">
        <title>Chromosome-level genome of Chaenocephalus aceratus.</title>
        <authorList>
            <person name="Park H."/>
        </authorList>
    </citation>
    <scope>NUCLEOTIDE SEQUENCE</scope>
    <source>
        <strain evidence="2">DE</strain>
        <tissue evidence="2">Muscle</tissue>
    </source>
</reference>
<name>A0AAD9F3E7_DISEL</name>
<gene>
    <name evidence="2" type="ORF">KUDE01_022591</name>
</gene>
<proteinExistence type="predicted"/>
<dbReference type="EMBL" id="JASDAP010000022">
    <property type="protein sequence ID" value="KAK1884270.1"/>
    <property type="molecule type" value="Genomic_DNA"/>
</dbReference>
<evidence type="ECO:0000256" key="1">
    <source>
        <dbReference type="SAM" id="MobiDB-lite"/>
    </source>
</evidence>
<comment type="caution">
    <text evidence="2">The sequence shown here is derived from an EMBL/GenBank/DDBJ whole genome shotgun (WGS) entry which is preliminary data.</text>
</comment>
<accession>A0AAD9F3E7</accession>
<dbReference type="Proteomes" id="UP001228049">
    <property type="component" value="Unassembled WGS sequence"/>
</dbReference>
<sequence length="81" mass="8719">MCEHVTVKLLRGRAECGAEGEGRRDGWRKGGMGALFFVFFHHPSAFEMWFLPSYSSACPSTPSPSLSLSLSSSSSPSCCNG</sequence>
<keyword evidence="3" id="KW-1185">Reference proteome</keyword>
<evidence type="ECO:0000313" key="2">
    <source>
        <dbReference type="EMBL" id="KAK1884270.1"/>
    </source>
</evidence>
<organism evidence="2 3">
    <name type="scientific">Dissostichus eleginoides</name>
    <name type="common">Patagonian toothfish</name>
    <name type="synonym">Dissostichus amissus</name>
    <dbReference type="NCBI Taxonomy" id="100907"/>
    <lineage>
        <taxon>Eukaryota</taxon>
        <taxon>Metazoa</taxon>
        <taxon>Chordata</taxon>
        <taxon>Craniata</taxon>
        <taxon>Vertebrata</taxon>
        <taxon>Euteleostomi</taxon>
        <taxon>Actinopterygii</taxon>
        <taxon>Neopterygii</taxon>
        <taxon>Teleostei</taxon>
        <taxon>Neoteleostei</taxon>
        <taxon>Acanthomorphata</taxon>
        <taxon>Eupercaria</taxon>
        <taxon>Perciformes</taxon>
        <taxon>Notothenioidei</taxon>
        <taxon>Nototheniidae</taxon>
        <taxon>Dissostichus</taxon>
    </lineage>
</organism>